<keyword evidence="1" id="KW-0472">Membrane</keyword>
<dbReference type="AlphaFoldDB" id="A0A1F5FVZ7"/>
<keyword evidence="1" id="KW-1133">Transmembrane helix</keyword>
<organism evidence="2 3">
    <name type="scientific">Candidatus Collierbacteria bacterium RIFOXYD1_FULL_40_9</name>
    <dbReference type="NCBI Taxonomy" id="1817731"/>
    <lineage>
        <taxon>Bacteria</taxon>
        <taxon>Candidatus Collieribacteriota</taxon>
    </lineage>
</organism>
<reference evidence="2 3" key="1">
    <citation type="journal article" date="2016" name="Nat. Commun.">
        <title>Thousands of microbial genomes shed light on interconnected biogeochemical processes in an aquifer system.</title>
        <authorList>
            <person name="Anantharaman K."/>
            <person name="Brown C.T."/>
            <person name="Hug L.A."/>
            <person name="Sharon I."/>
            <person name="Castelle C.J."/>
            <person name="Probst A.J."/>
            <person name="Thomas B.C."/>
            <person name="Singh A."/>
            <person name="Wilkins M.J."/>
            <person name="Karaoz U."/>
            <person name="Brodie E.L."/>
            <person name="Williams K.H."/>
            <person name="Hubbard S.S."/>
            <person name="Banfield J.F."/>
        </authorList>
    </citation>
    <scope>NUCLEOTIDE SEQUENCE [LARGE SCALE GENOMIC DNA]</scope>
</reference>
<accession>A0A1F5FVZ7</accession>
<comment type="caution">
    <text evidence="2">The sequence shown here is derived from an EMBL/GenBank/DDBJ whole genome shotgun (WGS) entry which is preliminary data.</text>
</comment>
<evidence type="ECO:0000313" key="2">
    <source>
        <dbReference type="EMBL" id="OGD83765.1"/>
    </source>
</evidence>
<sequence>MKISNFHINAVGDAPISTLPGPDGTGFFTGANGKTGTISDLLSKGGVDVINLVFIAVGLLFFFNLILAGWDYMLSSGDPKKAAVASARFTNGLTGLVMAITAFLVVKIFSTMLGFSTGF</sequence>
<feature type="transmembrane region" description="Helical" evidence="1">
    <location>
        <begin position="93"/>
        <end position="115"/>
    </location>
</feature>
<name>A0A1F5FVZ7_9BACT</name>
<proteinExistence type="predicted"/>
<protein>
    <submittedName>
        <fullName evidence="2">Uncharacterized protein</fullName>
    </submittedName>
</protein>
<keyword evidence="1" id="KW-0812">Transmembrane</keyword>
<dbReference type="Proteomes" id="UP000179237">
    <property type="component" value="Unassembled WGS sequence"/>
</dbReference>
<feature type="transmembrane region" description="Helical" evidence="1">
    <location>
        <begin position="49"/>
        <end position="72"/>
    </location>
</feature>
<gene>
    <name evidence="2" type="ORF">A2572_00920</name>
</gene>
<evidence type="ECO:0000256" key="1">
    <source>
        <dbReference type="SAM" id="Phobius"/>
    </source>
</evidence>
<dbReference type="EMBL" id="MFAQ01000009">
    <property type="protein sequence ID" value="OGD83765.1"/>
    <property type="molecule type" value="Genomic_DNA"/>
</dbReference>
<evidence type="ECO:0000313" key="3">
    <source>
        <dbReference type="Proteomes" id="UP000179237"/>
    </source>
</evidence>